<sequence>MANQSTSMNFIQHQAGQKRPLNDCQEVETQDGFPYIVFDTETTGLSLKKDRIVQLSMIKVLSKTHHETFDEYINPELPRSFQLQSKAYKIHNLHPDFLNQQSPFQKTHAEDILKFLDDIKYVFGHNVLFDWGFLVTAFTNLGVNEETGKPWVKMLKQLDFKLVDTMKMSVVAYPELQWYRLSDLVKHLDIDKVKVSASAPKKMKAGGPTRKGELHDALVDVLVTNQVIFNLMDTLHLTLDDISEDSKFSYRISDLDLINKAINSPSSVTEGERKLLTEIAEKTMSRERFSKGRFLKDSDTGLLEKEVDYIIKKRNGIADQIEIKLRRILIQHRTQR</sequence>
<evidence type="ECO:0000259" key="4">
    <source>
        <dbReference type="SMART" id="SM00479"/>
    </source>
</evidence>
<evidence type="ECO:0000256" key="2">
    <source>
        <dbReference type="ARBA" id="ARBA00022801"/>
    </source>
</evidence>
<dbReference type="InterPro" id="IPR036397">
    <property type="entry name" value="RNaseH_sf"/>
</dbReference>
<evidence type="ECO:0000313" key="5">
    <source>
        <dbReference type="EnsemblMetazoa" id="CLYHEMP013648.2"/>
    </source>
</evidence>
<dbReference type="EnsemblMetazoa" id="CLYHEMT013648.2">
    <property type="protein sequence ID" value="CLYHEMP013648.2"/>
    <property type="gene ID" value="CLYHEMG013648"/>
</dbReference>
<dbReference type="PANTHER" id="PTHR30231">
    <property type="entry name" value="DNA POLYMERASE III SUBUNIT EPSILON"/>
    <property type="match status" value="1"/>
</dbReference>
<protein>
    <recommendedName>
        <fullName evidence="4">Exonuclease domain-containing protein</fullName>
    </recommendedName>
</protein>
<dbReference type="Gene3D" id="3.30.420.10">
    <property type="entry name" value="Ribonuclease H-like superfamily/Ribonuclease H"/>
    <property type="match status" value="1"/>
</dbReference>
<evidence type="ECO:0000256" key="3">
    <source>
        <dbReference type="ARBA" id="ARBA00022839"/>
    </source>
</evidence>
<dbReference type="Pfam" id="PF00929">
    <property type="entry name" value="RNase_T"/>
    <property type="match status" value="1"/>
</dbReference>
<dbReference type="AlphaFoldDB" id="A0A7M5WVA1"/>
<dbReference type="GO" id="GO:0008408">
    <property type="term" value="F:3'-5' exonuclease activity"/>
    <property type="evidence" value="ECO:0007669"/>
    <property type="project" value="TreeGrafter"/>
</dbReference>
<name>A0A7M5WVA1_9CNID</name>
<dbReference type="InterPro" id="IPR012337">
    <property type="entry name" value="RNaseH-like_sf"/>
</dbReference>
<evidence type="ECO:0000313" key="6">
    <source>
        <dbReference type="Proteomes" id="UP000594262"/>
    </source>
</evidence>
<keyword evidence="1" id="KW-0540">Nuclease</keyword>
<dbReference type="Proteomes" id="UP000594262">
    <property type="component" value="Unplaced"/>
</dbReference>
<accession>A0A7M5WVA1</accession>
<dbReference type="CDD" id="cd06127">
    <property type="entry name" value="DEDDh"/>
    <property type="match status" value="1"/>
</dbReference>
<dbReference type="OrthoDB" id="5970585at2759"/>
<organism evidence="5 6">
    <name type="scientific">Clytia hemisphaerica</name>
    <dbReference type="NCBI Taxonomy" id="252671"/>
    <lineage>
        <taxon>Eukaryota</taxon>
        <taxon>Metazoa</taxon>
        <taxon>Cnidaria</taxon>
        <taxon>Hydrozoa</taxon>
        <taxon>Hydroidolina</taxon>
        <taxon>Leptothecata</taxon>
        <taxon>Obeliida</taxon>
        <taxon>Clytiidae</taxon>
        <taxon>Clytia</taxon>
    </lineage>
</organism>
<evidence type="ECO:0000256" key="1">
    <source>
        <dbReference type="ARBA" id="ARBA00022722"/>
    </source>
</evidence>
<feature type="domain" description="Exonuclease" evidence="4">
    <location>
        <begin position="34"/>
        <end position="237"/>
    </location>
</feature>
<dbReference type="InterPro" id="IPR013520">
    <property type="entry name" value="Ribonucl_H"/>
</dbReference>
<dbReference type="PANTHER" id="PTHR30231:SF4">
    <property type="entry name" value="PROTEIN NEN2"/>
    <property type="match status" value="1"/>
</dbReference>
<keyword evidence="6" id="KW-1185">Reference proteome</keyword>
<dbReference type="SMART" id="SM00479">
    <property type="entry name" value="EXOIII"/>
    <property type="match status" value="1"/>
</dbReference>
<keyword evidence="2" id="KW-0378">Hydrolase</keyword>
<keyword evidence="3" id="KW-0269">Exonuclease</keyword>
<proteinExistence type="predicted"/>
<dbReference type="GO" id="GO:0003676">
    <property type="term" value="F:nucleic acid binding"/>
    <property type="evidence" value="ECO:0007669"/>
    <property type="project" value="InterPro"/>
</dbReference>
<reference evidence="5" key="1">
    <citation type="submission" date="2021-01" db="UniProtKB">
        <authorList>
            <consortium name="EnsemblMetazoa"/>
        </authorList>
    </citation>
    <scope>IDENTIFICATION</scope>
</reference>
<dbReference type="SUPFAM" id="SSF53098">
    <property type="entry name" value="Ribonuclease H-like"/>
    <property type="match status" value="1"/>
</dbReference>